<dbReference type="Pfam" id="PF11731">
    <property type="entry name" value="Cdd1"/>
    <property type="match status" value="1"/>
</dbReference>
<dbReference type="InterPro" id="IPR021725">
    <property type="entry name" value="Cdd1"/>
</dbReference>
<dbReference type="EMBL" id="CP054020">
    <property type="protein sequence ID" value="QKI89969.1"/>
    <property type="molecule type" value="Genomic_DNA"/>
</dbReference>
<protein>
    <submittedName>
        <fullName evidence="1">Mitomycin resistance protein</fullName>
    </submittedName>
</protein>
<evidence type="ECO:0000313" key="2">
    <source>
        <dbReference type="Proteomes" id="UP000504724"/>
    </source>
</evidence>
<dbReference type="Proteomes" id="UP000504724">
    <property type="component" value="Chromosome"/>
</dbReference>
<dbReference type="AlphaFoldDB" id="A0A7D4NL97"/>
<evidence type="ECO:0000313" key="1">
    <source>
        <dbReference type="EMBL" id="QKI89969.1"/>
    </source>
</evidence>
<accession>A0A7D4NL97</accession>
<dbReference type="KEGG" id="txa:HQN79_10500"/>
<dbReference type="Gene3D" id="1.10.150.20">
    <property type="entry name" value="5' to 3' exonuclease, C-terminal subdomain"/>
    <property type="match status" value="1"/>
</dbReference>
<dbReference type="RefSeq" id="WP_173286295.1">
    <property type="nucleotide sequence ID" value="NZ_CP054020.1"/>
</dbReference>
<organism evidence="1 2">
    <name type="scientific">Thiomicrorhabdus xiamenensis</name>
    <dbReference type="NCBI Taxonomy" id="2739063"/>
    <lineage>
        <taxon>Bacteria</taxon>
        <taxon>Pseudomonadati</taxon>
        <taxon>Pseudomonadota</taxon>
        <taxon>Gammaproteobacteria</taxon>
        <taxon>Thiotrichales</taxon>
        <taxon>Piscirickettsiaceae</taxon>
        <taxon>Thiomicrorhabdus</taxon>
    </lineage>
</organism>
<reference evidence="1 2" key="1">
    <citation type="submission" date="2020-05" db="EMBL/GenBank/DDBJ databases">
        <title>Thiomicrorhabdus sediminis sp.nov. and Thiomicrorhabdus xiamenensis sp.nov., novel sulfur-oxidizing bacteria isolated from coastal sediment.</title>
        <authorList>
            <person name="Liu X."/>
        </authorList>
    </citation>
    <scope>NUCLEOTIDE SEQUENCE [LARGE SCALE GENOMIC DNA]</scope>
    <source>
        <strain evidence="1 2">G2</strain>
    </source>
</reference>
<keyword evidence="2" id="KW-1185">Reference proteome</keyword>
<gene>
    <name evidence="1" type="ORF">HQN79_10500</name>
</gene>
<name>A0A7D4NL97_9GAMM</name>
<sequence>MHLTEIKNFRDIPNVGAAIEGKFMTLGLKSPQELIHKDPYQLYEDLCEIMQTRLDPCLLDVFISAVRYMQGEPAQKWWHYTPERKQRMSSKK</sequence>
<proteinExistence type="predicted"/>